<dbReference type="PANTHER" id="PTHR43280:SF27">
    <property type="entry name" value="TRANSCRIPTIONAL REGULATOR MTLR"/>
    <property type="match status" value="1"/>
</dbReference>
<name>A0A1G6R190_9BACT</name>
<evidence type="ECO:0000256" key="3">
    <source>
        <dbReference type="ARBA" id="ARBA00023163"/>
    </source>
</evidence>
<dbReference type="PRINTS" id="PR00032">
    <property type="entry name" value="HTHARAC"/>
</dbReference>
<accession>A0A1G6R190</accession>
<dbReference type="Gene3D" id="1.10.10.60">
    <property type="entry name" value="Homeodomain-like"/>
    <property type="match status" value="2"/>
</dbReference>
<dbReference type="PROSITE" id="PS01124">
    <property type="entry name" value="HTH_ARAC_FAMILY_2"/>
    <property type="match status" value="1"/>
</dbReference>
<dbReference type="SMART" id="SM00342">
    <property type="entry name" value="HTH_ARAC"/>
    <property type="match status" value="1"/>
</dbReference>
<proteinExistence type="predicted"/>
<dbReference type="InterPro" id="IPR018060">
    <property type="entry name" value="HTH_AraC"/>
</dbReference>
<dbReference type="PANTHER" id="PTHR43280">
    <property type="entry name" value="ARAC-FAMILY TRANSCRIPTIONAL REGULATOR"/>
    <property type="match status" value="1"/>
</dbReference>
<sequence>MNGNGYIPVNFILILAMAKIISFQVPKSQKEFVRYQEDRGKTFYDKLHQHPQLQLTVILEGKGQLLSGDYMGRFSAGDVFFLGENAPHVFRSDPEYFEEDSSLKSAGNTVFFDFAALERAIGELDELLPLKRFHEFAGLCFQVFGWSQEKIMTLMEEFGKSEGLHRFQLAIQILTILEKAGDDLKQLNQEGVMRGLSEKDGSRMNQVMQYLLAHRFEKISLEETAAVANLSKEAFCRYFKLRTRKTFTQYLLQLRINEAQKLLQETDLGIAEIAFRVGFENLSYFNRTFKKITGLTPRDFKPLT</sequence>
<evidence type="ECO:0000313" key="6">
    <source>
        <dbReference type="EMBL" id="SDC97676.1"/>
    </source>
</evidence>
<evidence type="ECO:0000256" key="4">
    <source>
        <dbReference type="SAM" id="Phobius"/>
    </source>
</evidence>
<evidence type="ECO:0000256" key="1">
    <source>
        <dbReference type="ARBA" id="ARBA00023015"/>
    </source>
</evidence>
<keyword evidence="4" id="KW-0472">Membrane</keyword>
<feature type="transmembrane region" description="Helical" evidence="4">
    <location>
        <begin position="6"/>
        <end position="25"/>
    </location>
</feature>
<evidence type="ECO:0000256" key="2">
    <source>
        <dbReference type="ARBA" id="ARBA00023125"/>
    </source>
</evidence>
<dbReference type="InterPro" id="IPR014710">
    <property type="entry name" value="RmlC-like_jellyroll"/>
</dbReference>
<evidence type="ECO:0000259" key="5">
    <source>
        <dbReference type="PROSITE" id="PS01124"/>
    </source>
</evidence>
<dbReference type="AlphaFoldDB" id="A0A1G6R190"/>
<dbReference type="Pfam" id="PF12833">
    <property type="entry name" value="HTH_18"/>
    <property type="match status" value="1"/>
</dbReference>
<dbReference type="PROSITE" id="PS00041">
    <property type="entry name" value="HTH_ARAC_FAMILY_1"/>
    <property type="match status" value="1"/>
</dbReference>
<keyword evidence="4" id="KW-0812">Transmembrane</keyword>
<feature type="domain" description="HTH araC/xylS-type" evidence="5">
    <location>
        <begin position="205"/>
        <end position="303"/>
    </location>
</feature>
<dbReference type="InterPro" id="IPR020449">
    <property type="entry name" value="Tscrpt_reg_AraC-type_HTH"/>
</dbReference>
<dbReference type="InterPro" id="IPR018062">
    <property type="entry name" value="HTH_AraC-typ_CS"/>
</dbReference>
<dbReference type="SUPFAM" id="SSF46689">
    <property type="entry name" value="Homeodomain-like"/>
    <property type="match status" value="2"/>
</dbReference>
<keyword evidence="1" id="KW-0805">Transcription regulation</keyword>
<dbReference type="STRING" id="686796.SAMN04488104_10116"/>
<dbReference type="Pfam" id="PF02311">
    <property type="entry name" value="AraC_binding"/>
    <property type="match status" value="1"/>
</dbReference>
<keyword evidence="3" id="KW-0804">Transcription</keyword>
<evidence type="ECO:0000313" key="7">
    <source>
        <dbReference type="Proteomes" id="UP000199060"/>
    </source>
</evidence>
<dbReference type="GO" id="GO:0043565">
    <property type="term" value="F:sequence-specific DNA binding"/>
    <property type="evidence" value="ECO:0007669"/>
    <property type="project" value="InterPro"/>
</dbReference>
<organism evidence="6 7">
    <name type="scientific">Algoriphagus faecimaris</name>
    <dbReference type="NCBI Taxonomy" id="686796"/>
    <lineage>
        <taxon>Bacteria</taxon>
        <taxon>Pseudomonadati</taxon>
        <taxon>Bacteroidota</taxon>
        <taxon>Cytophagia</taxon>
        <taxon>Cytophagales</taxon>
        <taxon>Cyclobacteriaceae</taxon>
        <taxon>Algoriphagus</taxon>
    </lineage>
</organism>
<dbReference type="EMBL" id="FNAC01000011">
    <property type="protein sequence ID" value="SDC97676.1"/>
    <property type="molecule type" value="Genomic_DNA"/>
</dbReference>
<dbReference type="Proteomes" id="UP000199060">
    <property type="component" value="Unassembled WGS sequence"/>
</dbReference>
<protein>
    <submittedName>
        <fullName evidence="6">Transcriptional regulator, AraC family</fullName>
    </submittedName>
</protein>
<gene>
    <name evidence="6" type="ORF">SAMN04488104_10116</name>
</gene>
<dbReference type="InterPro" id="IPR009057">
    <property type="entry name" value="Homeodomain-like_sf"/>
</dbReference>
<dbReference type="Gene3D" id="2.60.120.10">
    <property type="entry name" value="Jelly Rolls"/>
    <property type="match status" value="1"/>
</dbReference>
<keyword evidence="2" id="KW-0238">DNA-binding</keyword>
<reference evidence="7" key="1">
    <citation type="submission" date="2016-10" db="EMBL/GenBank/DDBJ databases">
        <authorList>
            <person name="Varghese N."/>
            <person name="Submissions S."/>
        </authorList>
    </citation>
    <scope>NUCLEOTIDE SEQUENCE [LARGE SCALE GENOMIC DNA]</scope>
    <source>
        <strain evidence="7">DSM 23095</strain>
    </source>
</reference>
<keyword evidence="7" id="KW-1185">Reference proteome</keyword>
<dbReference type="SUPFAM" id="SSF51182">
    <property type="entry name" value="RmlC-like cupins"/>
    <property type="match status" value="1"/>
</dbReference>
<dbReference type="InterPro" id="IPR003313">
    <property type="entry name" value="AraC-bd"/>
</dbReference>
<dbReference type="GO" id="GO:0003700">
    <property type="term" value="F:DNA-binding transcription factor activity"/>
    <property type="evidence" value="ECO:0007669"/>
    <property type="project" value="InterPro"/>
</dbReference>
<dbReference type="InterPro" id="IPR011051">
    <property type="entry name" value="RmlC_Cupin_sf"/>
</dbReference>
<keyword evidence="4" id="KW-1133">Transmembrane helix</keyword>